<evidence type="ECO:0000256" key="2">
    <source>
        <dbReference type="SAM" id="Phobius"/>
    </source>
</evidence>
<keyword evidence="2" id="KW-0472">Membrane</keyword>
<name>A0ABQ3FLL5_9GAMM</name>
<dbReference type="InterPro" id="IPR036680">
    <property type="entry name" value="SPOR-like_sf"/>
</dbReference>
<protein>
    <submittedName>
        <fullName evidence="4">Sporulation protein</fullName>
    </submittedName>
</protein>
<dbReference type="RefSeq" id="WP_189518365.1">
    <property type="nucleotide sequence ID" value="NZ_BMZM01000003.1"/>
</dbReference>
<feature type="transmembrane region" description="Helical" evidence="2">
    <location>
        <begin position="34"/>
        <end position="52"/>
    </location>
</feature>
<sequence>MAQRQNKSAPSSKGATSRNKAKRGGGGDGFHVPGWLWALVGIIAGFAIAQYFHNDAPPKRDQVAAVVAKKRADGGDQQQGSESSPQDAEEGQMPTFEFYTLLPESEVIAPNVEDYSSSPRPGTEGAVLEQHARRIAGSSSSASVSNPDGNKAASSQQSAPARKPEPAPEPKGNAGSNDAIQQLASRHEAADKSQRASSNSGSSSGSSSSGSSSSSGPSYMLQAASFKSQSDANTMAGKLRDLGLVTQVSQVKTADNTTWYRVQAGPYRDAGELSRAKGLMQTRGIDPMQIQQR</sequence>
<evidence type="ECO:0000313" key="5">
    <source>
        <dbReference type="Proteomes" id="UP000604243"/>
    </source>
</evidence>
<feature type="region of interest" description="Disordered" evidence="1">
    <location>
        <begin position="1"/>
        <end position="28"/>
    </location>
</feature>
<proteinExistence type="predicted"/>
<evidence type="ECO:0000259" key="3">
    <source>
        <dbReference type="PROSITE" id="PS51724"/>
    </source>
</evidence>
<accession>A0ABQ3FLL5</accession>
<feature type="compositionally biased region" description="Low complexity" evidence="1">
    <location>
        <begin position="197"/>
        <end position="218"/>
    </location>
</feature>
<feature type="region of interest" description="Disordered" evidence="1">
    <location>
        <begin position="59"/>
        <end position="96"/>
    </location>
</feature>
<organism evidence="4 5">
    <name type="scientific">Kushneria pakistanensis</name>
    <dbReference type="NCBI Taxonomy" id="1508770"/>
    <lineage>
        <taxon>Bacteria</taxon>
        <taxon>Pseudomonadati</taxon>
        <taxon>Pseudomonadota</taxon>
        <taxon>Gammaproteobacteria</taxon>
        <taxon>Oceanospirillales</taxon>
        <taxon>Halomonadaceae</taxon>
        <taxon>Kushneria</taxon>
    </lineage>
</organism>
<keyword evidence="5" id="KW-1185">Reference proteome</keyword>
<feature type="compositionally biased region" description="Polar residues" evidence="1">
    <location>
        <begin position="1"/>
        <end position="18"/>
    </location>
</feature>
<feature type="domain" description="SPOR" evidence="3">
    <location>
        <begin position="213"/>
        <end position="293"/>
    </location>
</feature>
<evidence type="ECO:0000313" key="4">
    <source>
        <dbReference type="EMBL" id="GHC28937.1"/>
    </source>
</evidence>
<feature type="compositionally biased region" description="Polar residues" evidence="1">
    <location>
        <begin position="174"/>
        <end position="184"/>
    </location>
</feature>
<feature type="region of interest" description="Disordered" evidence="1">
    <location>
        <begin position="273"/>
        <end position="293"/>
    </location>
</feature>
<keyword evidence="2" id="KW-1133">Transmembrane helix</keyword>
<feature type="compositionally biased region" description="Basic and acidic residues" evidence="1">
    <location>
        <begin position="185"/>
        <end position="194"/>
    </location>
</feature>
<reference evidence="5" key="1">
    <citation type="journal article" date="2019" name="Int. J. Syst. Evol. Microbiol.">
        <title>The Global Catalogue of Microorganisms (GCM) 10K type strain sequencing project: providing services to taxonomists for standard genome sequencing and annotation.</title>
        <authorList>
            <consortium name="The Broad Institute Genomics Platform"/>
            <consortium name="The Broad Institute Genome Sequencing Center for Infectious Disease"/>
            <person name="Wu L."/>
            <person name="Ma J."/>
        </authorList>
    </citation>
    <scope>NUCLEOTIDE SEQUENCE [LARGE SCALE GENOMIC DNA]</scope>
    <source>
        <strain evidence="5">KCTC 42082</strain>
    </source>
</reference>
<feature type="compositionally biased region" description="Polar residues" evidence="1">
    <location>
        <begin position="76"/>
        <end position="86"/>
    </location>
</feature>
<dbReference type="SUPFAM" id="SSF110997">
    <property type="entry name" value="Sporulation related repeat"/>
    <property type="match status" value="1"/>
</dbReference>
<comment type="caution">
    <text evidence="4">The sequence shown here is derived from an EMBL/GenBank/DDBJ whole genome shotgun (WGS) entry which is preliminary data.</text>
</comment>
<dbReference type="EMBL" id="BMZM01000003">
    <property type="protein sequence ID" value="GHC28937.1"/>
    <property type="molecule type" value="Genomic_DNA"/>
</dbReference>
<dbReference type="Proteomes" id="UP000604243">
    <property type="component" value="Unassembled WGS sequence"/>
</dbReference>
<evidence type="ECO:0000256" key="1">
    <source>
        <dbReference type="SAM" id="MobiDB-lite"/>
    </source>
</evidence>
<dbReference type="PROSITE" id="PS51724">
    <property type="entry name" value="SPOR"/>
    <property type="match status" value="1"/>
</dbReference>
<feature type="region of interest" description="Disordered" evidence="1">
    <location>
        <begin position="109"/>
        <end position="219"/>
    </location>
</feature>
<dbReference type="Pfam" id="PF05036">
    <property type="entry name" value="SPOR"/>
    <property type="match status" value="1"/>
</dbReference>
<keyword evidence="2" id="KW-0812">Transmembrane</keyword>
<dbReference type="Gene3D" id="3.30.70.1070">
    <property type="entry name" value="Sporulation related repeat"/>
    <property type="match status" value="1"/>
</dbReference>
<feature type="compositionally biased region" description="Polar residues" evidence="1">
    <location>
        <begin position="146"/>
        <end position="158"/>
    </location>
</feature>
<gene>
    <name evidence="4" type="ORF">GCM10010082_23120</name>
</gene>
<dbReference type="InterPro" id="IPR007730">
    <property type="entry name" value="SPOR-like_dom"/>
</dbReference>